<dbReference type="Proteomes" id="UP000536262">
    <property type="component" value="Unassembled WGS sequence"/>
</dbReference>
<reference evidence="2 3" key="1">
    <citation type="submission" date="2020-08" db="EMBL/GenBank/DDBJ databases">
        <title>Genomic Encyclopedia of Type Strains, Phase IV (KMG-IV): sequencing the most valuable type-strain genomes for metagenomic binning, comparative biology and taxonomic classification.</title>
        <authorList>
            <person name="Goeker M."/>
        </authorList>
    </citation>
    <scope>NUCLEOTIDE SEQUENCE [LARGE SCALE GENOMIC DNA]</scope>
    <source>
        <strain evidence="2 3">DSM 7051</strain>
    </source>
</reference>
<evidence type="ECO:0000313" key="3">
    <source>
        <dbReference type="Proteomes" id="UP000536262"/>
    </source>
</evidence>
<comment type="caution">
    <text evidence="2">The sequence shown here is derived from an EMBL/GenBank/DDBJ whole genome shotgun (WGS) entry which is preliminary data.</text>
</comment>
<name>A0A7X0KL71_9HYPH</name>
<organism evidence="2 3">
    <name type="scientific">Aminobacter aganoensis</name>
    <dbReference type="NCBI Taxonomy" id="83264"/>
    <lineage>
        <taxon>Bacteria</taxon>
        <taxon>Pseudomonadati</taxon>
        <taxon>Pseudomonadota</taxon>
        <taxon>Alphaproteobacteria</taxon>
        <taxon>Hyphomicrobiales</taxon>
        <taxon>Phyllobacteriaceae</taxon>
        <taxon>Aminobacter</taxon>
    </lineage>
</organism>
<gene>
    <name evidence="2" type="ORF">GGR00_002546</name>
</gene>
<accession>A0A7X0KL71</accession>
<proteinExistence type="predicted"/>
<dbReference type="RefSeq" id="WP_055969933.1">
    <property type="nucleotide sequence ID" value="NZ_BAABEG010000001.1"/>
</dbReference>
<feature type="compositionally biased region" description="Basic residues" evidence="1">
    <location>
        <begin position="52"/>
        <end position="63"/>
    </location>
</feature>
<dbReference type="AlphaFoldDB" id="A0A7X0KL71"/>
<evidence type="ECO:0000256" key="1">
    <source>
        <dbReference type="SAM" id="MobiDB-lite"/>
    </source>
</evidence>
<feature type="compositionally biased region" description="Basic and acidic residues" evidence="1">
    <location>
        <begin position="42"/>
        <end position="51"/>
    </location>
</feature>
<sequence length="63" mass="7405">MLRLVALLFVGYCTYRIGREFIDSVPDDFDLVEPLPLLPSPERQRHDAHLARRDRRVRKRSAA</sequence>
<feature type="region of interest" description="Disordered" evidence="1">
    <location>
        <begin position="37"/>
        <end position="63"/>
    </location>
</feature>
<keyword evidence="3" id="KW-1185">Reference proteome</keyword>
<dbReference type="EMBL" id="JACHOU010000005">
    <property type="protein sequence ID" value="MBB6354750.1"/>
    <property type="molecule type" value="Genomic_DNA"/>
</dbReference>
<evidence type="ECO:0000313" key="2">
    <source>
        <dbReference type="EMBL" id="MBB6354750.1"/>
    </source>
</evidence>
<protein>
    <submittedName>
        <fullName evidence="2">Uncharacterized protein</fullName>
    </submittedName>
</protein>